<keyword evidence="2" id="KW-1185">Reference proteome</keyword>
<gene>
    <name evidence="1" type="ORF">EVAR_4655_1</name>
</gene>
<comment type="caution">
    <text evidence="1">The sequence shown here is derived from an EMBL/GenBank/DDBJ whole genome shotgun (WGS) entry which is preliminary data.</text>
</comment>
<evidence type="ECO:0000313" key="2">
    <source>
        <dbReference type="Proteomes" id="UP000299102"/>
    </source>
</evidence>
<name>A0A4C1Y917_EUMVA</name>
<dbReference type="EMBL" id="BGZK01001156">
    <property type="protein sequence ID" value="GBP72771.1"/>
    <property type="molecule type" value="Genomic_DNA"/>
</dbReference>
<sequence length="93" mass="10563">MIELQSACACRDLNIPTIVLLSQTADRCRGERSHLDIGAEREECCSEMIREIKRGGKENLIRLEKRPEGRGERGGGYKFQGEWNQINGWARTA</sequence>
<dbReference type="AlphaFoldDB" id="A0A4C1Y917"/>
<protein>
    <submittedName>
        <fullName evidence="1">Uncharacterized protein</fullName>
    </submittedName>
</protein>
<dbReference type="Proteomes" id="UP000299102">
    <property type="component" value="Unassembled WGS sequence"/>
</dbReference>
<accession>A0A4C1Y917</accession>
<evidence type="ECO:0000313" key="1">
    <source>
        <dbReference type="EMBL" id="GBP72771.1"/>
    </source>
</evidence>
<proteinExistence type="predicted"/>
<organism evidence="1 2">
    <name type="scientific">Eumeta variegata</name>
    <name type="common">Bagworm moth</name>
    <name type="synonym">Eumeta japonica</name>
    <dbReference type="NCBI Taxonomy" id="151549"/>
    <lineage>
        <taxon>Eukaryota</taxon>
        <taxon>Metazoa</taxon>
        <taxon>Ecdysozoa</taxon>
        <taxon>Arthropoda</taxon>
        <taxon>Hexapoda</taxon>
        <taxon>Insecta</taxon>
        <taxon>Pterygota</taxon>
        <taxon>Neoptera</taxon>
        <taxon>Endopterygota</taxon>
        <taxon>Lepidoptera</taxon>
        <taxon>Glossata</taxon>
        <taxon>Ditrysia</taxon>
        <taxon>Tineoidea</taxon>
        <taxon>Psychidae</taxon>
        <taxon>Oiketicinae</taxon>
        <taxon>Eumeta</taxon>
    </lineage>
</organism>
<reference evidence="1 2" key="1">
    <citation type="journal article" date="2019" name="Commun. Biol.">
        <title>The bagworm genome reveals a unique fibroin gene that provides high tensile strength.</title>
        <authorList>
            <person name="Kono N."/>
            <person name="Nakamura H."/>
            <person name="Ohtoshi R."/>
            <person name="Tomita M."/>
            <person name="Numata K."/>
            <person name="Arakawa K."/>
        </authorList>
    </citation>
    <scope>NUCLEOTIDE SEQUENCE [LARGE SCALE GENOMIC DNA]</scope>
</reference>